<dbReference type="PATRIC" id="fig|405446.3.peg.746"/>
<dbReference type="AlphaFoldDB" id="A0A0R0D3T4"/>
<evidence type="ECO:0000256" key="1">
    <source>
        <dbReference type="ARBA" id="ARBA00009981"/>
    </source>
</evidence>
<evidence type="ECO:0000313" key="4">
    <source>
        <dbReference type="Proteomes" id="UP000051863"/>
    </source>
</evidence>
<evidence type="ECO:0000313" key="3">
    <source>
        <dbReference type="EMBL" id="KRG72609.1"/>
    </source>
</evidence>
<proteinExistence type="inferred from homology"/>
<dbReference type="NCBIfam" id="TIGR01552">
    <property type="entry name" value="phd_fam"/>
    <property type="match status" value="1"/>
</dbReference>
<sequence length="114" mass="12187">MDLSLNLLDLEKTPASDVKAKGWPELMRKVARLGAVVVTNHNHPQAVVVSAEEYQRLVAQASGASAAAQRAQSLKQLQAEFDAHLAVLDGGKTLAKALDRPARRGLKIIPGKSL</sequence>
<dbReference type="RefSeq" id="WP_057626089.1">
    <property type="nucleotide sequence ID" value="NZ_LDJJ01000002.1"/>
</dbReference>
<accession>A0A0R0D3T4</accession>
<gene>
    <name evidence="3" type="ORF">ABB27_00210</name>
</gene>
<dbReference type="InterPro" id="IPR036165">
    <property type="entry name" value="YefM-like_sf"/>
</dbReference>
<evidence type="ECO:0000256" key="2">
    <source>
        <dbReference type="RuleBase" id="RU362080"/>
    </source>
</evidence>
<dbReference type="InterPro" id="IPR006442">
    <property type="entry name" value="Antitoxin_Phd/YefM"/>
</dbReference>
<reference evidence="3 4" key="1">
    <citation type="submission" date="2015-05" db="EMBL/GenBank/DDBJ databases">
        <title>Genome sequencing and analysis of members of genus Stenotrophomonas.</title>
        <authorList>
            <person name="Patil P.P."/>
            <person name="Midha S."/>
            <person name="Patil P.B."/>
        </authorList>
    </citation>
    <scope>NUCLEOTIDE SEQUENCE [LARGE SCALE GENOMIC DNA]</scope>
    <source>
        <strain evidence="3 4">DSM 18941</strain>
    </source>
</reference>
<organism evidence="3 4">
    <name type="scientific">Stenotrophomonas terrae</name>
    <dbReference type="NCBI Taxonomy" id="405446"/>
    <lineage>
        <taxon>Bacteria</taxon>
        <taxon>Pseudomonadati</taxon>
        <taxon>Pseudomonadota</taxon>
        <taxon>Gammaproteobacteria</taxon>
        <taxon>Lysobacterales</taxon>
        <taxon>Lysobacteraceae</taxon>
        <taxon>Stenotrophomonas</taxon>
    </lineage>
</organism>
<dbReference type="SUPFAM" id="SSF143120">
    <property type="entry name" value="YefM-like"/>
    <property type="match status" value="1"/>
</dbReference>
<dbReference type="Gene3D" id="3.40.1620.10">
    <property type="entry name" value="YefM-like domain"/>
    <property type="match status" value="1"/>
</dbReference>
<dbReference type="Proteomes" id="UP000051863">
    <property type="component" value="Unassembled WGS sequence"/>
</dbReference>
<keyword evidence="4" id="KW-1185">Reference proteome</keyword>
<protein>
    <recommendedName>
        <fullName evidence="2">Antitoxin</fullName>
    </recommendedName>
</protein>
<comment type="similarity">
    <text evidence="1 2">Belongs to the phD/YefM antitoxin family.</text>
</comment>
<name>A0A0R0D3T4_9GAMM</name>
<dbReference type="Pfam" id="PF02604">
    <property type="entry name" value="PhdYeFM_antitox"/>
    <property type="match status" value="1"/>
</dbReference>
<comment type="caution">
    <text evidence="3">The sequence shown here is derived from an EMBL/GenBank/DDBJ whole genome shotgun (WGS) entry which is preliminary data.</text>
</comment>
<comment type="function">
    <text evidence="2">Antitoxin component of a type II toxin-antitoxin (TA) system.</text>
</comment>
<dbReference type="EMBL" id="LDJJ01000002">
    <property type="protein sequence ID" value="KRG72609.1"/>
    <property type="molecule type" value="Genomic_DNA"/>
</dbReference>
<dbReference type="OrthoDB" id="8909832at2"/>